<organism evidence="2 3">
    <name type="scientific">Paracoccus fistulariae</name>
    <dbReference type="NCBI Taxonomy" id="658446"/>
    <lineage>
        <taxon>Bacteria</taxon>
        <taxon>Pseudomonadati</taxon>
        <taxon>Pseudomonadota</taxon>
        <taxon>Alphaproteobacteria</taxon>
        <taxon>Rhodobacterales</taxon>
        <taxon>Paracoccaceae</taxon>
        <taxon>Paracoccus</taxon>
    </lineage>
</organism>
<protein>
    <submittedName>
        <fullName evidence="2">Uncharacterized protein</fullName>
    </submittedName>
</protein>
<evidence type="ECO:0000313" key="2">
    <source>
        <dbReference type="EMBL" id="WCR08846.1"/>
    </source>
</evidence>
<dbReference type="EMBL" id="CP067136">
    <property type="protein sequence ID" value="WCR08846.1"/>
    <property type="molecule type" value="Genomic_DNA"/>
</dbReference>
<feature type="transmembrane region" description="Helical" evidence="1">
    <location>
        <begin position="84"/>
        <end position="105"/>
    </location>
</feature>
<sequence>MRFSDVFLHHGRGLEWMTSALLLVFAITVALPGDTLAENPGFAGFLSAGLNEAALAMPLSWIALLRMAGLVVNGAWRRSPLLRMIGAVLGAGIFAFLAMIFALPWCLGQQPALGIGAGTCAVACLFDLLAAYRTGADAGHSERAR</sequence>
<proteinExistence type="predicted"/>
<feature type="transmembrane region" description="Helical" evidence="1">
    <location>
        <begin position="111"/>
        <end position="132"/>
    </location>
</feature>
<evidence type="ECO:0000256" key="1">
    <source>
        <dbReference type="SAM" id="Phobius"/>
    </source>
</evidence>
<evidence type="ECO:0000313" key="3">
    <source>
        <dbReference type="Proteomes" id="UP001219349"/>
    </source>
</evidence>
<feature type="transmembrane region" description="Helical" evidence="1">
    <location>
        <begin position="53"/>
        <end position="72"/>
    </location>
</feature>
<keyword evidence="1" id="KW-1133">Transmembrane helix</keyword>
<accession>A0ABY7SPU3</accession>
<name>A0ABY7SPU3_9RHOB</name>
<gene>
    <name evidence="2" type="ORF">JHX87_08675</name>
</gene>
<reference evidence="2 3" key="1">
    <citation type="submission" date="2021-01" db="EMBL/GenBank/DDBJ databases">
        <title>Biogeographic distribution of Paracoccus.</title>
        <authorList>
            <person name="Hollensteiner J."/>
            <person name="Leineberger J."/>
            <person name="Brinkhoff T."/>
            <person name="Daniel R."/>
        </authorList>
    </citation>
    <scope>NUCLEOTIDE SEQUENCE [LARGE SCALE GENOMIC DNA]</scope>
    <source>
        <strain evidence="2 3">KCTC 22803</strain>
    </source>
</reference>
<dbReference type="RefSeq" id="WP_271886798.1">
    <property type="nucleotide sequence ID" value="NZ_CP067136.1"/>
</dbReference>
<keyword evidence="1" id="KW-0472">Membrane</keyword>
<dbReference type="Proteomes" id="UP001219349">
    <property type="component" value="Chromosome"/>
</dbReference>
<keyword evidence="3" id="KW-1185">Reference proteome</keyword>
<keyword evidence="1" id="KW-0812">Transmembrane</keyword>